<proteinExistence type="predicted"/>
<accession>X1JI86</accession>
<sequence length="60" mass="7071">MKEEGLMREKKWRAIKINKSTRKVTEIGKFYGRENAINALGKARSVDPNDEYEYCIESKF</sequence>
<gene>
    <name evidence="1" type="ORF">S03H2_64344</name>
</gene>
<reference evidence="1" key="1">
    <citation type="journal article" date="2014" name="Front. Microbiol.">
        <title>High frequency of phylogenetically diverse reductive dehalogenase-homologous genes in deep subseafloor sedimentary metagenomes.</title>
        <authorList>
            <person name="Kawai M."/>
            <person name="Futagami T."/>
            <person name="Toyoda A."/>
            <person name="Takaki Y."/>
            <person name="Nishi S."/>
            <person name="Hori S."/>
            <person name="Arai W."/>
            <person name="Tsubouchi T."/>
            <person name="Morono Y."/>
            <person name="Uchiyama I."/>
            <person name="Ito T."/>
            <person name="Fujiyama A."/>
            <person name="Inagaki F."/>
            <person name="Takami H."/>
        </authorList>
    </citation>
    <scope>NUCLEOTIDE SEQUENCE</scope>
    <source>
        <strain evidence="1">Expedition CK06-06</strain>
    </source>
</reference>
<comment type="caution">
    <text evidence="1">The sequence shown here is derived from an EMBL/GenBank/DDBJ whole genome shotgun (WGS) entry which is preliminary data.</text>
</comment>
<organism evidence="1">
    <name type="scientific">marine sediment metagenome</name>
    <dbReference type="NCBI Taxonomy" id="412755"/>
    <lineage>
        <taxon>unclassified sequences</taxon>
        <taxon>metagenomes</taxon>
        <taxon>ecological metagenomes</taxon>
    </lineage>
</organism>
<dbReference type="AlphaFoldDB" id="X1JI86"/>
<protein>
    <submittedName>
        <fullName evidence="1">Uncharacterized protein</fullName>
    </submittedName>
</protein>
<evidence type="ECO:0000313" key="1">
    <source>
        <dbReference type="EMBL" id="GAH77994.1"/>
    </source>
</evidence>
<name>X1JI86_9ZZZZ</name>
<dbReference type="EMBL" id="BARU01041786">
    <property type="protein sequence ID" value="GAH77994.1"/>
    <property type="molecule type" value="Genomic_DNA"/>
</dbReference>